<proteinExistence type="inferred from homology"/>
<comment type="similarity">
    <text evidence="8">Belongs to the Nibrin family.</text>
</comment>
<evidence type="ECO:0000256" key="3">
    <source>
        <dbReference type="ARBA" id="ARBA00022454"/>
    </source>
</evidence>
<dbReference type="Gene3D" id="2.60.200.20">
    <property type="match status" value="1"/>
</dbReference>
<sequence length="650" mass="73374">MWILTNSAGRTFFVSGDKDVHTVGRDPTCSLIIENDKSISRVHGHLKASPERLIVVDTGSRYGIFLNENISKIVRLPIKEDVELKKGDAVKFGRFESKWCVEKKEINALSSCLQGEEAEKWQKNMQVLCGKVQKTWTNTCTHLVMSEVVVTMKALLALVSGVPIVLPDYFAALLESVKMGTVPPKETDFLPPIREDNLSMQNCSFHPDEERRRVFEGKRFIFLSQEVMNRYEAVIQMAGGISVSIETSTPSQRSYVQLNTIVISSDTAPGAREWENVQKIEKNLKEKGCRFIPDKEIALAIVFKSTRKFCNPRYNFTTDFLTESSENNLRGEILVEDTPNFNKTPLDRSHIELPETHPDHNSVIAIENPPLVQSEDLIEIPKSFEEAVMEEPKVAEKPHRTEKAPMLEKTTKQDVPQKQNEPQKHVELKAAEKRKRPSWRSADKDIAAPPGKTPKKNLEHMEANSLLADQENRPQRSEPAAPSGRKRKLKSLIDDPLDYFETTVKKKCTKPPDKTPKPSSHIQDSSSASSSFTSSNNLSNIPPSVTKSTGWLSKKFFQISLEDSEIKDEVKDEEDDENSKWVNSLKAAVKVQTKDMDVSIRDITNEPVGTGTSNTTDNTSRNFKAFKKKQKFISQKVVEKLVQISSSNFE</sequence>
<dbReference type="SMART" id="SM00240">
    <property type="entry name" value="FHA"/>
    <property type="match status" value="1"/>
</dbReference>
<protein>
    <submittedName>
        <fullName evidence="11">Putative nibrin</fullName>
    </submittedName>
</protein>
<dbReference type="VEuPathDB" id="VectorBase:LLONM1_000958"/>
<dbReference type="EMBL" id="GITU01006105">
    <property type="protein sequence ID" value="MBC1174808.1"/>
    <property type="molecule type" value="Transcribed_RNA"/>
</dbReference>
<keyword evidence="4" id="KW-0227">DNA damage</keyword>
<name>A0A7G3ASH7_LUTLO</name>
<dbReference type="InterPro" id="IPR043014">
    <property type="entry name" value="Nibrin_BRCT2_sf"/>
</dbReference>
<dbReference type="AlphaFoldDB" id="A0A7G3ASH7"/>
<dbReference type="InterPro" id="IPR032429">
    <property type="entry name" value="Nibrin_BRCT2"/>
</dbReference>
<keyword evidence="6" id="KW-0539">Nucleus</keyword>
<dbReference type="PANTHER" id="PTHR12162">
    <property type="entry name" value="NIBRIN-RELATED"/>
    <property type="match status" value="1"/>
</dbReference>
<keyword evidence="7" id="KW-0131">Cell cycle</keyword>
<reference evidence="11" key="1">
    <citation type="journal article" date="2020" name="BMC">
        <title>Leishmania infection induces a limited differential gene expression in the sand fly midgut.</title>
        <authorList>
            <person name="Coutinho-Abreu I.V."/>
            <person name="Serafim T.D."/>
            <person name="Meneses C."/>
            <person name="Kamhawi S."/>
            <person name="Oliveira F."/>
            <person name="Valenzuela J.G."/>
        </authorList>
    </citation>
    <scope>NUCLEOTIDE SEQUENCE</scope>
    <source>
        <strain evidence="11">Jacobina</strain>
        <tissue evidence="11">Midgut</tissue>
    </source>
</reference>
<dbReference type="GO" id="GO:0007095">
    <property type="term" value="P:mitotic G2 DNA damage checkpoint signaling"/>
    <property type="evidence" value="ECO:0007669"/>
    <property type="project" value="InterPro"/>
</dbReference>
<dbReference type="Pfam" id="PF16508">
    <property type="entry name" value="NIBRIN_BRCT_II"/>
    <property type="match status" value="1"/>
</dbReference>
<dbReference type="CDD" id="cd17741">
    <property type="entry name" value="BRCT_nibrin"/>
    <property type="match status" value="1"/>
</dbReference>
<organism evidence="11">
    <name type="scientific">Lutzomyia longipalpis</name>
    <name type="common">Sand fly</name>
    <dbReference type="NCBI Taxonomy" id="7200"/>
    <lineage>
        <taxon>Eukaryota</taxon>
        <taxon>Metazoa</taxon>
        <taxon>Ecdysozoa</taxon>
        <taxon>Arthropoda</taxon>
        <taxon>Hexapoda</taxon>
        <taxon>Insecta</taxon>
        <taxon>Pterygota</taxon>
        <taxon>Neoptera</taxon>
        <taxon>Endopterygota</taxon>
        <taxon>Diptera</taxon>
        <taxon>Nematocera</taxon>
        <taxon>Psychodoidea</taxon>
        <taxon>Psychodidae</taxon>
        <taxon>Lutzomyia</taxon>
        <taxon>Lutzomyia</taxon>
    </lineage>
</organism>
<dbReference type="InterPro" id="IPR008984">
    <property type="entry name" value="SMAD_FHA_dom_sf"/>
</dbReference>
<dbReference type="PANTHER" id="PTHR12162:SF0">
    <property type="entry name" value="NIBRIN"/>
    <property type="match status" value="1"/>
</dbReference>
<dbReference type="InterPro" id="IPR036420">
    <property type="entry name" value="BRCT_dom_sf"/>
</dbReference>
<dbReference type="GO" id="GO:0005694">
    <property type="term" value="C:chromosome"/>
    <property type="evidence" value="ECO:0007669"/>
    <property type="project" value="UniProtKB-SubCell"/>
</dbReference>
<evidence type="ECO:0000256" key="7">
    <source>
        <dbReference type="ARBA" id="ARBA00023306"/>
    </source>
</evidence>
<dbReference type="GO" id="GO:0003684">
    <property type="term" value="F:damaged DNA binding"/>
    <property type="evidence" value="ECO:0007669"/>
    <property type="project" value="TreeGrafter"/>
</dbReference>
<dbReference type="SUPFAM" id="SSF52113">
    <property type="entry name" value="BRCT domain"/>
    <property type="match status" value="1"/>
</dbReference>
<dbReference type="InterPro" id="IPR000253">
    <property type="entry name" value="FHA_dom"/>
</dbReference>
<dbReference type="Pfam" id="PF00533">
    <property type="entry name" value="BRCT"/>
    <property type="match status" value="1"/>
</dbReference>
<dbReference type="GO" id="GO:0000724">
    <property type="term" value="P:double-strand break repair via homologous recombination"/>
    <property type="evidence" value="ECO:0007669"/>
    <property type="project" value="TreeGrafter"/>
</dbReference>
<evidence type="ECO:0000256" key="5">
    <source>
        <dbReference type="ARBA" id="ARBA00023204"/>
    </source>
</evidence>
<feature type="compositionally biased region" description="Low complexity" evidence="9">
    <location>
        <begin position="517"/>
        <end position="540"/>
    </location>
</feature>
<feature type="compositionally biased region" description="Basic and acidic residues" evidence="9">
    <location>
        <begin position="421"/>
        <end position="431"/>
    </location>
</feature>
<feature type="domain" description="FHA" evidence="10">
    <location>
        <begin position="21"/>
        <end position="67"/>
    </location>
</feature>
<dbReference type="CDD" id="cd00060">
    <property type="entry name" value="FHA"/>
    <property type="match status" value="1"/>
</dbReference>
<dbReference type="SUPFAM" id="SSF49879">
    <property type="entry name" value="SMAD/FHA domain"/>
    <property type="match status" value="1"/>
</dbReference>
<dbReference type="InterPro" id="IPR001357">
    <property type="entry name" value="BRCT_dom"/>
</dbReference>
<evidence type="ECO:0000313" key="11">
    <source>
        <dbReference type="EMBL" id="MBC1174808.1"/>
    </source>
</evidence>
<evidence type="ECO:0000256" key="9">
    <source>
        <dbReference type="SAM" id="MobiDB-lite"/>
    </source>
</evidence>
<dbReference type="InterPro" id="IPR040227">
    <property type="entry name" value="Nibrin-rel"/>
</dbReference>
<comment type="subcellular location">
    <subcellularLocation>
        <location evidence="2">Chromosome</location>
    </subcellularLocation>
    <subcellularLocation>
        <location evidence="1">Nucleus</location>
    </subcellularLocation>
</comment>
<evidence type="ECO:0000256" key="6">
    <source>
        <dbReference type="ARBA" id="ARBA00023242"/>
    </source>
</evidence>
<keyword evidence="5" id="KW-0234">DNA repair</keyword>
<accession>A0A7G3ASH7</accession>
<dbReference type="Gene3D" id="3.40.50.10190">
    <property type="entry name" value="BRCT domain"/>
    <property type="match status" value="1"/>
</dbReference>
<dbReference type="Gene3D" id="3.40.50.10980">
    <property type="entry name" value="Nibrin, BRCT2 domain"/>
    <property type="match status" value="1"/>
</dbReference>
<evidence type="ECO:0000256" key="4">
    <source>
        <dbReference type="ARBA" id="ARBA00022763"/>
    </source>
</evidence>
<evidence type="ECO:0000256" key="1">
    <source>
        <dbReference type="ARBA" id="ARBA00004123"/>
    </source>
</evidence>
<keyword evidence="3" id="KW-0158">Chromosome</keyword>
<dbReference type="PROSITE" id="PS50006">
    <property type="entry name" value="FHA_DOMAIN"/>
    <property type="match status" value="1"/>
</dbReference>
<feature type="compositionally biased region" description="Basic and acidic residues" evidence="9">
    <location>
        <begin position="389"/>
        <end position="412"/>
    </location>
</feature>
<evidence type="ECO:0000259" key="10">
    <source>
        <dbReference type="PROSITE" id="PS50006"/>
    </source>
</evidence>
<dbReference type="GO" id="GO:0030870">
    <property type="term" value="C:Mre11 complex"/>
    <property type="evidence" value="ECO:0007669"/>
    <property type="project" value="InterPro"/>
</dbReference>
<dbReference type="Pfam" id="PF00498">
    <property type="entry name" value="FHA"/>
    <property type="match status" value="1"/>
</dbReference>
<feature type="region of interest" description="Disordered" evidence="9">
    <location>
        <begin position="389"/>
        <end position="548"/>
    </location>
</feature>
<evidence type="ECO:0000256" key="2">
    <source>
        <dbReference type="ARBA" id="ARBA00004286"/>
    </source>
</evidence>
<evidence type="ECO:0000256" key="8">
    <source>
        <dbReference type="ARBA" id="ARBA00044757"/>
    </source>
</evidence>